<keyword evidence="2" id="KW-1185">Reference proteome</keyword>
<name>A0AAD4L169_9EURO</name>
<comment type="caution">
    <text evidence="1">The sequence shown here is derived from an EMBL/GenBank/DDBJ whole genome shotgun (WGS) entry which is preliminary data.</text>
</comment>
<dbReference type="Proteomes" id="UP001201262">
    <property type="component" value="Unassembled WGS sequence"/>
</dbReference>
<proteinExistence type="predicted"/>
<dbReference type="AlphaFoldDB" id="A0AAD4L169"/>
<organism evidence="1 2">
    <name type="scientific">Talaromyces proteolyticus</name>
    <dbReference type="NCBI Taxonomy" id="1131652"/>
    <lineage>
        <taxon>Eukaryota</taxon>
        <taxon>Fungi</taxon>
        <taxon>Dikarya</taxon>
        <taxon>Ascomycota</taxon>
        <taxon>Pezizomycotina</taxon>
        <taxon>Eurotiomycetes</taxon>
        <taxon>Eurotiomycetidae</taxon>
        <taxon>Eurotiales</taxon>
        <taxon>Trichocomaceae</taxon>
        <taxon>Talaromyces</taxon>
        <taxon>Talaromyces sect. Bacilispori</taxon>
    </lineage>
</organism>
<evidence type="ECO:0000313" key="1">
    <source>
        <dbReference type="EMBL" id="KAH8701009.1"/>
    </source>
</evidence>
<protein>
    <submittedName>
        <fullName evidence="1">Uncharacterized protein</fullName>
    </submittedName>
</protein>
<dbReference type="EMBL" id="JAJTJA010000004">
    <property type="protein sequence ID" value="KAH8701009.1"/>
    <property type="molecule type" value="Genomic_DNA"/>
</dbReference>
<reference evidence="1" key="1">
    <citation type="submission" date="2021-12" db="EMBL/GenBank/DDBJ databases">
        <title>Convergent genome expansion in fungi linked to evolution of root-endophyte symbiosis.</title>
        <authorList>
            <consortium name="DOE Joint Genome Institute"/>
            <person name="Ke Y.-H."/>
            <person name="Bonito G."/>
            <person name="Liao H.-L."/>
            <person name="Looney B."/>
            <person name="Rojas-Flechas A."/>
            <person name="Nash J."/>
            <person name="Hameed K."/>
            <person name="Schadt C."/>
            <person name="Martin F."/>
            <person name="Crous P.W."/>
            <person name="Miettinen O."/>
            <person name="Magnuson J.K."/>
            <person name="Labbe J."/>
            <person name="Jacobson D."/>
            <person name="Doktycz M.J."/>
            <person name="Veneault-Fourrey C."/>
            <person name="Kuo A."/>
            <person name="Mondo S."/>
            <person name="Calhoun S."/>
            <person name="Riley R."/>
            <person name="Ohm R."/>
            <person name="LaButti K."/>
            <person name="Andreopoulos B."/>
            <person name="Pangilinan J."/>
            <person name="Nolan M."/>
            <person name="Tritt A."/>
            <person name="Clum A."/>
            <person name="Lipzen A."/>
            <person name="Daum C."/>
            <person name="Barry K."/>
            <person name="Grigoriev I.V."/>
            <person name="Vilgalys R."/>
        </authorList>
    </citation>
    <scope>NUCLEOTIDE SEQUENCE</scope>
    <source>
        <strain evidence="1">PMI_201</strain>
    </source>
</reference>
<dbReference type="RefSeq" id="XP_046074715.1">
    <property type="nucleotide sequence ID" value="XM_046209428.1"/>
</dbReference>
<sequence>MLSASNISLISTAAPEARNSLVGTFYPAGLKLDFRPFNPEKVLRDIQKPPAEDCRVQTDIRSSNFYPTTDELPITPVTHENLALLRSEVEDDIHRLDNGCKLRLQMVLNATENAFVRNVRFFYNRTGICSGKIMKEKCDNW</sequence>
<gene>
    <name evidence="1" type="ORF">BGW36DRAFT_139384</name>
</gene>
<evidence type="ECO:0000313" key="2">
    <source>
        <dbReference type="Proteomes" id="UP001201262"/>
    </source>
</evidence>
<dbReference type="GeneID" id="70239715"/>
<accession>A0AAD4L169</accession>